<evidence type="ECO:0000313" key="3">
    <source>
        <dbReference type="Proteomes" id="UP000235672"/>
    </source>
</evidence>
<feature type="region of interest" description="Disordered" evidence="1">
    <location>
        <begin position="14"/>
        <end position="42"/>
    </location>
</feature>
<feature type="region of interest" description="Disordered" evidence="1">
    <location>
        <begin position="239"/>
        <end position="258"/>
    </location>
</feature>
<evidence type="ECO:0000313" key="2">
    <source>
        <dbReference type="EMBL" id="PMD24167.1"/>
    </source>
</evidence>
<feature type="compositionally biased region" description="Low complexity" evidence="1">
    <location>
        <begin position="198"/>
        <end position="209"/>
    </location>
</feature>
<feature type="region of interest" description="Disordered" evidence="1">
    <location>
        <begin position="182"/>
        <end position="209"/>
    </location>
</feature>
<dbReference type="STRING" id="1745343.A0A2J6QD38"/>
<gene>
    <name evidence="2" type="ORF">NA56DRAFT_29377</name>
</gene>
<dbReference type="OrthoDB" id="5420391at2759"/>
<organism evidence="2 3">
    <name type="scientific">Hyaloscypha hepaticicola</name>
    <dbReference type="NCBI Taxonomy" id="2082293"/>
    <lineage>
        <taxon>Eukaryota</taxon>
        <taxon>Fungi</taxon>
        <taxon>Dikarya</taxon>
        <taxon>Ascomycota</taxon>
        <taxon>Pezizomycotina</taxon>
        <taxon>Leotiomycetes</taxon>
        <taxon>Helotiales</taxon>
        <taxon>Hyaloscyphaceae</taxon>
        <taxon>Hyaloscypha</taxon>
    </lineage>
</organism>
<protein>
    <recommendedName>
        <fullName evidence="4">Serine/threonine-protein kinase ppk6</fullName>
    </recommendedName>
</protein>
<reference evidence="2 3" key="1">
    <citation type="submission" date="2016-05" db="EMBL/GenBank/DDBJ databases">
        <title>A degradative enzymes factory behind the ericoid mycorrhizal symbiosis.</title>
        <authorList>
            <consortium name="DOE Joint Genome Institute"/>
            <person name="Martino E."/>
            <person name="Morin E."/>
            <person name="Grelet G."/>
            <person name="Kuo A."/>
            <person name="Kohler A."/>
            <person name="Daghino S."/>
            <person name="Barry K."/>
            <person name="Choi C."/>
            <person name="Cichocki N."/>
            <person name="Clum A."/>
            <person name="Copeland A."/>
            <person name="Hainaut M."/>
            <person name="Haridas S."/>
            <person name="Labutti K."/>
            <person name="Lindquist E."/>
            <person name="Lipzen A."/>
            <person name="Khouja H.-R."/>
            <person name="Murat C."/>
            <person name="Ohm R."/>
            <person name="Olson A."/>
            <person name="Spatafora J."/>
            <person name="Veneault-Fourrey C."/>
            <person name="Henrissat B."/>
            <person name="Grigoriev I."/>
            <person name="Martin F."/>
            <person name="Perotto S."/>
        </authorList>
    </citation>
    <scope>NUCLEOTIDE SEQUENCE [LARGE SCALE GENOMIC DNA]</scope>
    <source>
        <strain evidence="2 3">UAMH 7357</strain>
    </source>
</reference>
<feature type="region of interest" description="Disordered" evidence="1">
    <location>
        <begin position="92"/>
        <end position="113"/>
    </location>
</feature>
<dbReference type="Proteomes" id="UP000235672">
    <property type="component" value="Unassembled WGS sequence"/>
</dbReference>
<dbReference type="AlphaFoldDB" id="A0A2J6QD38"/>
<sequence>MSSDLLAEFDSFYRAPQVGPSNPTPASNDLSLLGDTGQNGHTAQEDIFSLSQAPVMKLSDDIWGNTGGVQQATPQKSAALQDNIWGSFEAVPEQKKAPSQNLHTSRGNYGSATLETTQNKPRIIRRSTLDLFSGNINNFEQTSPFRTNTKPPYQAPPPQKPAPIRKSSSGGEILFDADEVSNDAKDDDDFGDFETVTSSAAPLQPQQSQSLNELFGATTLSSRTSKRPVDLLTAATNLSSNTLPYPQAPKSPSFQERNPFSELGLTTKQLSSVKKEDKTNSASPITAWPTFVAADPKPELYRDSPVAANEDDEEWGDFADLPPEPATVTTAKVMSGIEADAWAWDSADQVSEVARPVEMTPPTNIPPPSVLLTLFPPLFDLPQSTLFKAVANQTFSLKNRIISDPATVEFLRAYLLIAVVAARLIAGRKLRWKRDTLLSQAMKIGPAAAGGKGGMKLTGVDKAEATREDREAADVVRVWKEQLGRLRSAISIANSSIGDSSAHLIIPEINEAMHVKSQEGALTAPKPCIICGLKRDERINKVDVQVEDSFGEWWVEHWGHRACRNVWLEHESKLKHR</sequence>
<feature type="compositionally biased region" description="Acidic residues" evidence="1">
    <location>
        <begin position="182"/>
        <end position="192"/>
    </location>
</feature>
<evidence type="ECO:0000256" key="1">
    <source>
        <dbReference type="SAM" id="MobiDB-lite"/>
    </source>
</evidence>
<proteinExistence type="predicted"/>
<name>A0A2J6QD38_9HELO</name>
<evidence type="ECO:0008006" key="4">
    <source>
        <dbReference type="Google" id="ProtNLM"/>
    </source>
</evidence>
<feature type="region of interest" description="Disordered" evidence="1">
    <location>
        <begin position="135"/>
        <end position="169"/>
    </location>
</feature>
<dbReference type="PANTHER" id="PTHR42084:SF1">
    <property type="entry name" value="SERINE_THREONINE-PROTEIN KINASE PPK6"/>
    <property type="match status" value="1"/>
</dbReference>
<dbReference type="EMBL" id="KZ613473">
    <property type="protein sequence ID" value="PMD24167.1"/>
    <property type="molecule type" value="Genomic_DNA"/>
</dbReference>
<feature type="compositionally biased region" description="Polar residues" evidence="1">
    <location>
        <begin position="135"/>
        <end position="149"/>
    </location>
</feature>
<feature type="compositionally biased region" description="Polar residues" evidence="1">
    <location>
        <begin position="19"/>
        <end position="42"/>
    </location>
</feature>
<keyword evidence="3" id="KW-1185">Reference proteome</keyword>
<feature type="compositionally biased region" description="Polar residues" evidence="1">
    <location>
        <begin position="97"/>
        <end position="113"/>
    </location>
</feature>
<dbReference type="PANTHER" id="PTHR42084">
    <property type="entry name" value="YALI0E26631P"/>
    <property type="match status" value="1"/>
</dbReference>
<accession>A0A2J6QD38</accession>